<evidence type="ECO:0000256" key="2">
    <source>
        <dbReference type="ARBA" id="ARBA00022801"/>
    </source>
</evidence>
<sequence>MTTIASPGWIHRLTPAGGAAVRLYCFPFAGGSASAYRPWAALFPPDVELAAVQLPGRQERYSEPAVTDLRSLVPDISRAIAADLDGRPYGLYGHSMGTILAYEVAVELARAGAAKPELLAVSGRRAPHAVDPDFVPYHQMPDEAFLHKIEALGGIAPELAEHRDLLDLMLPVLRADFTAVETYQARPQEPLVCRILVFSGDADPHAPRDGLERWRELSTAGTSIHIYPGGHFFLWEHSADLIARISDTLRGVG</sequence>
<dbReference type="Pfam" id="PF00975">
    <property type="entry name" value="Thioesterase"/>
    <property type="match status" value="1"/>
</dbReference>
<dbReference type="InterPro" id="IPR001031">
    <property type="entry name" value="Thioesterase"/>
</dbReference>
<dbReference type="SMART" id="SM00824">
    <property type="entry name" value="PKS_TE"/>
    <property type="match status" value="1"/>
</dbReference>
<dbReference type="InterPro" id="IPR020802">
    <property type="entry name" value="TesA-like"/>
</dbReference>
<dbReference type="RefSeq" id="WP_394299678.1">
    <property type="nucleotide sequence ID" value="NZ_JBHMQT010000004.1"/>
</dbReference>
<dbReference type="InterPro" id="IPR012223">
    <property type="entry name" value="TEII"/>
</dbReference>
<evidence type="ECO:0000313" key="5">
    <source>
        <dbReference type="Proteomes" id="UP001589870"/>
    </source>
</evidence>
<dbReference type="Proteomes" id="UP001589870">
    <property type="component" value="Unassembled WGS sequence"/>
</dbReference>
<dbReference type="InterPro" id="IPR029058">
    <property type="entry name" value="AB_hydrolase_fold"/>
</dbReference>
<dbReference type="PANTHER" id="PTHR11487:SF0">
    <property type="entry name" value="S-ACYL FATTY ACID SYNTHASE THIOESTERASE, MEDIUM CHAIN"/>
    <property type="match status" value="1"/>
</dbReference>
<comment type="similarity">
    <text evidence="1">Belongs to the thioesterase family.</text>
</comment>
<proteinExistence type="inferred from homology"/>
<accession>A0ABV6TYZ4</accession>
<feature type="domain" description="Thioesterase TesA-like" evidence="3">
    <location>
        <begin position="24"/>
        <end position="249"/>
    </location>
</feature>
<comment type="caution">
    <text evidence="4">The sequence shown here is derived from an EMBL/GenBank/DDBJ whole genome shotgun (WGS) entry which is preliminary data.</text>
</comment>
<reference evidence="4 5" key="1">
    <citation type="submission" date="2024-09" db="EMBL/GenBank/DDBJ databases">
        <authorList>
            <person name="Sun Q."/>
            <person name="Mori K."/>
        </authorList>
    </citation>
    <scope>NUCLEOTIDE SEQUENCE [LARGE SCALE GENOMIC DNA]</scope>
    <source>
        <strain evidence="4 5">TBRC 1851</strain>
    </source>
</reference>
<evidence type="ECO:0000256" key="1">
    <source>
        <dbReference type="ARBA" id="ARBA00007169"/>
    </source>
</evidence>
<organism evidence="4 5">
    <name type="scientific">Sphaerimonospora cavernae</name>
    <dbReference type="NCBI Taxonomy" id="1740611"/>
    <lineage>
        <taxon>Bacteria</taxon>
        <taxon>Bacillati</taxon>
        <taxon>Actinomycetota</taxon>
        <taxon>Actinomycetes</taxon>
        <taxon>Streptosporangiales</taxon>
        <taxon>Streptosporangiaceae</taxon>
        <taxon>Sphaerimonospora</taxon>
    </lineage>
</organism>
<dbReference type="SUPFAM" id="SSF53474">
    <property type="entry name" value="alpha/beta-Hydrolases"/>
    <property type="match status" value="1"/>
</dbReference>
<gene>
    <name evidence="4" type="ORF">ACFHYQ_03890</name>
</gene>
<evidence type="ECO:0000259" key="3">
    <source>
        <dbReference type="SMART" id="SM00824"/>
    </source>
</evidence>
<keyword evidence="2" id="KW-0378">Hydrolase</keyword>
<dbReference type="Gene3D" id="3.40.50.1820">
    <property type="entry name" value="alpha/beta hydrolase"/>
    <property type="match status" value="1"/>
</dbReference>
<dbReference type="EMBL" id="JBHMQT010000004">
    <property type="protein sequence ID" value="MFC0861433.1"/>
    <property type="molecule type" value="Genomic_DNA"/>
</dbReference>
<keyword evidence="5" id="KW-1185">Reference proteome</keyword>
<name>A0ABV6TYZ4_9ACTN</name>
<protein>
    <submittedName>
        <fullName evidence="4">Thioesterase II family protein</fullName>
    </submittedName>
</protein>
<dbReference type="PANTHER" id="PTHR11487">
    <property type="entry name" value="THIOESTERASE"/>
    <property type="match status" value="1"/>
</dbReference>
<evidence type="ECO:0000313" key="4">
    <source>
        <dbReference type="EMBL" id="MFC0861433.1"/>
    </source>
</evidence>